<keyword evidence="2" id="KW-1185">Reference proteome</keyword>
<dbReference type="InParanoid" id="A0A673YXX2"/>
<protein>
    <submittedName>
        <fullName evidence="1">Uncharacterized protein</fullName>
    </submittedName>
</protein>
<dbReference type="GeneTree" id="ENSGT00990000213146"/>
<evidence type="ECO:0000313" key="1">
    <source>
        <dbReference type="Ensembl" id="ENSSTUP00000039114.1"/>
    </source>
</evidence>
<accession>A0A673YXX2</accession>
<dbReference type="Gene3D" id="3.40.1080.10">
    <property type="entry name" value="Glutaconate Coenzyme A-transferase"/>
    <property type="match status" value="1"/>
</dbReference>
<organism evidence="1 2">
    <name type="scientific">Salmo trutta</name>
    <name type="common">Brown trout</name>
    <dbReference type="NCBI Taxonomy" id="8032"/>
    <lineage>
        <taxon>Eukaryota</taxon>
        <taxon>Metazoa</taxon>
        <taxon>Chordata</taxon>
        <taxon>Craniata</taxon>
        <taxon>Vertebrata</taxon>
        <taxon>Euteleostomi</taxon>
        <taxon>Actinopterygii</taxon>
        <taxon>Neopterygii</taxon>
        <taxon>Teleostei</taxon>
        <taxon>Protacanthopterygii</taxon>
        <taxon>Salmoniformes</taxon>
        <taxon>Salmonidae</taxon>
        <taxon>Salmoninae</taxon>
        <taxon>Salmo</taxon>
    </lineage>
</organism>
<dbReference type="OMA" id="HEISMLT"/>
<reference evidence="1" key="2">
    <citation type="submission" date="2025-09" db="UniProtKB">
        <authorList>
            <consortium name="Ensembl"/>
        </authorList>
    </citation>
    <scope>IDENTIFICATION</scope>
</reference>
<name>A0A673YXX2_SALTR</name>
<dbReference type="Proteomes" id="UP000472277">
    <property type="component" value="Chromosome 23"/>
</dbReference>
<dbReference type="AlphaFoldDB" id="A0A673YXX2"/>
<sequence>VNGQDQEEGGMLEAGIQGLNTFLSQCFVMCSNVALLGGSSILSSKSYVTDYNFRQVTSNLPMVLHTHYLLPYTSVPNLIHYMVVVYPILNTIVKPFSLHSTGGKHKILEGCTLHSVNRVITEKFYDVDKTSDLNLIEIWEGLTPDDIRVCTGTDFAVSLTTIEAYPSSQLMNHEISMLTHPYK</sequence>
<dbReference type="Ensembl" id="ENSSTUT00000040894.1">
    <property type="protein sequence ID" value="ENSSTUP00000039114.1"/>
    <property type="gene ID" value="ENSSTUG00000016685.1"/>
</dbReference>
<reference evidence="1" key="1">
    <citation type="submission" date="2025-08" db="UniProtKB">
        <authorList>
            <consortium name="Ensembl"/>
        </authorList>
    </citation>
    <scope>IDENTIFICATION</scope>
</reference>
<proteinExistence type="predicted"/>
<evidence type="ECO:0000313" key="2">
    <source>
        <dbReference type="Proteomes" id="UP000472277"/>
    </source>
</evidence>